<proteinExistence type="predicted"/>
<name>A0A8H3DXM1_9AGAM</name>
<comment type="caution">
    <text evidence="2">The sequence shown here is derived from an EMBL/GenBank/DDBJ whole genome shotgun (WGS) entry which is preliminary data.</text>
</comment>
<organism evidence="2 3">
    <name type="scientific">Rhizoctonia solani</name>
    <dbReference type="NCBI Taxonomy" id="456999"/>
    <lineage>
        <taxon>Eukaryota</taxon>
        <taxon>Fungi</taxon>
        <taxon>Dikarya</taxon>
        <taxon>Basidiomycota</taxon>
        <taxon>Agaricomycotina</taxon>
        <taxon>Agaricomycetes</taxon>
        <taxon>Cantharellales</taxon>
        <taxon>Ceratobasidiaceae</taxon>
        <taxon>Rhizoctonia</taxon>
    </lineage>
</organism>
<evidence type="ECO:0000313" key="2">
    <source>
        <dbReference type="EMBL" id="CAE7061636.1"/>
    </source>
</evidence>
<evidence type="ECO:0000256" key="1">
    <source>
        <dbReference type="SAM" id="MobiDB-lite"/>
    </source>
</evidence>
<feature type="compositionally biased region" description="Low complexity" evidence="1">
    <location>
        <begin position="389"/>
        <end position="431"/>
    </location>
</feature>
<feature type="compositionally biased region" description="Basic and acidic residues" evidence="1">
    <location>
        <begin position="328"/>
        <end position="341"/>
    </location>
</feature>
<feature type="compositionally biased region" description="Basic residues" evidence="1">
    <location>
        <begin position="1"/>
        <end position="11"/>
    </location>
</feature>
<dbReference type="Proteomes" id="UP000663827">
    <property type="component" value="Unassembled WGS sequence"/>
</dbReference>
<feature type="region of interest" description="Disordered" evidence="1">
    <location>
        <begin position="1"/>
        <end position="39"/>
    </location>
</feature>
<accession>A0A8H3DXM1</accession>
<feature type="compositionally biased region" description="Basic residues" evidence="1">
    <location>
        <begin position="19"/>
        <end position="32"/>
    </location>
</feature>
<dbReference type="EMBL" id="CAJNJQ010000181">
    <property type="protein sequence ID" value="CAE7061636.1"/>
    <property type="molecule type" value="Genomic_DNA"/>
</dbReference>
<feature type="region of interest" description="Disordered" evidence="1">
    <location>
        <begin position="319"/>
        <end position="454"/>
    </location>
</feature>
<protein>
    <submittedName>
        <fullName evidence="2">Uncharacterized protein</fullName>
    </submittedName>
</protein>
<sequence>MTQKKRLRKGKAPATTKQSRPRNPSRKSKRSRTSNMAGHVVRAEMSQTSTPTPLYLTKVPTMNEPAPFLKGFLLEELGDEPLYWREEAENGFPQDLPAGQSLVRVMNTFSFLNADGMRCYPDAFDFENCQEEVQMVGWVCCLTVGPKRFFRVVSGHWPPPEWDVDGDNEANVWRVSMAVMRVRIREIYWGSTQIYGHTIEGLFARAWNNRIEYWLQHAGPEYEEYFQNLCVKHGFPKRCFQDLDVSQPNDGKMHPWTLEMMRLEKDYLPIHPEDRPFEYADYCNAEEGYMTDASSIASDDDAEFPTGRNWRAYKYRSNQVDTTTANTPDKKGKEKQQEDSISRTQESDVESAPPAKRQRLSSSQSAPELVPASNPDPVSEVHSGPKLQPTATKPGSSSPTPSAAHAIIPTPAPSATLASTPTLTSTLGPSSQDASTNPVPRRLPRRLQANLRSR</sequence>
<evidence type="ECO:0000313" key="3">
    <source>
        <dbReference type="Proteomes" id="UP000663827"/>
    </source>
</evidence>
<gene>
    <name evidence="2" type="ORF">RDB_LOCUS8394</name>
</gene>
<reference evidence="2" key="1">
    <citation type="submission" date="2021-01" db="EMBL/GenBank/DDBJ databases">
        <authorList>
            <person name="Kaushik A."/>
        </authorList>
    </citation>
    <scope>NUCLEOTIDE SEQUENCE</scope>
    <source>
        <strain evidence="2">AG5</strain>
    </source>
</reference>
<dbReference type="AlphaFoldDB" id="A0A8H3DXM1"/>